<sequence length="112" mass="12107">MEGWHSEVVRRRKTEPFPARPPAIQPVSRPATLPAAPPHPKTTISHSCTPSSSSSSSPIIPSSITHFELIPTTHCCCPLRPYTRGVSTKILSPIGKFAFTIDPHHPLAVAVV</sequence>
<dbReference type="AlphaFoldDB" id="A0AAE1ULY8"/>
<proteinExistence type="predicted"/>
<dbReference type="Proteomes" id="UP001292094">
    <property type="component" value="Unassembled WGS sequence"/>
</dbReference>
<organism evidence="2 3">
    <name type="scientific">Petrolisthes manimaculis</name>
    <dbReference type="NCBI Taxonomy" id="1843537"/>
    <lineage>
        <taxon>Eukaryota</taxon>
        <taxon>Metazoa</taxon>
        <taxon>Ecdysozoa</taxon>
        <taxon>Arthropoda</taxon>
        <taxon>Crustacea</taxon>
        <taxon>Multicrustacea</taxon>
        <taxon>Malacostraca</taxon>
        <taxon>Eumalacostraca</taxon>
        <taxon>Eucarida</taxon>
        <taxon>Decapoda</taxon>
        <taxon>Pleocyemata</taxon>
        <taxon>Anomura</taxon>
        <taxon>Galatheoidea</taxon>
        <taxon>Porcellanidae</taxon>
        <taxon>Petrolisthes</taxon>
    </lineage>
</organism>
<reference evidence="2" key="1">
    <citation type="submission" date="2023-11" db="EMBL/GenBank/DDBJ databases">
        <title>Genome assemblies of two species of porcelain crab, Petrolisthes cinctipes and Petrolisthes manimaculis (Anomura: Porcellanidae).</title>
        <authorList>
            <person name="Angst P."/>
        </authorList>
    </citation>
    <scope>NUCLEOTIDE SEQUENCE</scope>
    <source>
        <strain evidence="2">PB745_02</strain>
        <tissue evidence="2">Gill</tissue>
    </source>
</reference>
<feature type="compositionally biased region" description="Low complexity" evidence="1">
    <location>
        <begin position="42"/>
        <end position="59"/>
    </location>
</feature>
<evidence type="ECO:0000313" key="2">
    <source>
        <dbReference type="EMBL" id="KAK4322939.1"/>
    </source>
</evidence>
<protein>
    <submittedName>
        <fullName evidence="2">Uncharacterized protein</fullName>
    </submittedName>
</protein>
<dbReference type="EMBL" id="JAWZYT010000485">
    <property type="protein sequence ID" value="KAK4322939.1"/>
    <property type="molecule type" value="Genomic_DNA"/>
</dbReference>
<gene>
    <name evidence="2" type="ORF">Pmani_006337</name>
</gene>
<name>A0AAE1ULY8_9EUCA</name>
<feature type="region of interest" description="Disordered" evidence="1">
    <location>
        <begin position="1"/>
        <end position="59"/>
    </location>
</feature>
<evidence type="ECO:0000313" key="3">
    <source>
        <dbReference type="Proteomes" id="UP001292094"/>
    </source>
</evidence>
<accession>A0AAE1ULY8</accession>
<keyword evidence="3" id="KW-1185">Reference proteome</keyword>
<evidence type="ECO:0000256" key="1">
    <source>
        <dbReference type="SAM" id="MobiDB-lite"/>
    </source>
</evidence>
<comment type="caution">
    <text evidence="2">The sequence shown here is derived from an EMBL/GenBank/DDBJ whole genome shotgun (WGS) entry which is preliminary data.</text>
</comment>